<dbReference type="Proteomes" id="UP001590950">
    <property type="component" value="Unassembled WGS sequence"/>
</dbReference>
<evidence type="ECO:0000256" key="1">
    <source>
        <dbReference type="SAM" id="MobiDB-lite"/>
    </source>
</evidence>
<gene>
    <name evidence="2" type="ORF">N7G274_006431</name>
</gene>
<feature type="region of interest" description="Disordered" evidence="1">
    <location>
        <begin position="276"/>
        <end position="319"/>
    </location>
</feature>
<sequence>MVTPRSITPCLGSGGSERMNHNTLVPTNTTMEGGQTFRPQVALQLPAGPPISTICDYVADREDSKMTKLVAGRSTLPTSTRHQRDVMQDSPHSLRTSMQVVDGSVVVTDTSSFPGLTNTTDSGAAESVSTSMGYRCLDQSNKYLELGQSGALETPPPPPPQAIILFCPFHFLGCHREYNGQREGQWLAHSLTHFEREHRRGRRLKVDPPSHNCCPFCDEKFWAPRGRSSWEKRMSHVKLHHQFGHRLSHSRPDFALIEYLWQSSLIDAGVYRELKPKQGLPTPPSSDDGDGAVTVLNQASRSERRRNSGPHTVEKTTDD</sequence>
<evidence type="ECO:0000313" key="2">
    <source>
        <dbReference type="EMBL" id="KAL2040973.1"/>
    </source>
</evidence>
<proteinExistence type="predicted"/>
<feature type="compositionally biased region" description="Basic and acidic residues" evidence="1">
    <location>
        <begin position="301"/>
        <end position="319"/>
    </location>
</feature>
<protein>
    <recommendedName>
        <fullName evidence="4">C2H2-type domain-containing protein</fullName>
    </recommendedName>
</protein>
<reference evidence="2 3" key="1">
    <citation type="submission" date="2024-09" db="EMBL/GenBank/DDBJ databases">
        <title>Rethinking Asexuality: The Enigmatic Case of Functional Sexual Genes in Lepraria (Stereocaulaceae).</title>
        <authorList>
            <person name="Doellman M."/>
            <person name="Sun Y."/>
            <person name="Barcenas-Pena A."/>
            <person name="Lumbsch H.T."/>
            <person name="Grewe F."/>
        </authorList>
    </citation>
    <scope>NUCLEOTIDE SEQUENCE [LARGE SCALE GENOMIC DNA]</scope>
    <source>
        <strain evidence="2 3">Mercado 3170</strain>
    </source>
</reference>
<comment type="caution">
    <text evidence="2">The sequence shown here is derived from an EMBL/GenBank/DDBJ whole genome shotgun (WGS) entry which is preliminary data.</text>
</comment>
<evidence type="ECO:0000313" key="3">
    <source>
        <dbReference type="Proteomes" id="UP001590950"/>
    </source>
</evidence>
<organism evidence="2 3">
    <name type="scientific">Stereocaulon virgatum</name>
    <dbReference type="NCBI Taxonomy" id="373712"/>
    <lineage>
        <taxon>Eukaryota</taxon>
        <taxon>Fungi</taxon>
        <taxon>Dikarya</taxon>
        <taxon>Ascomycota</taxon>
        <taxon>Pezizomycotina</taxon>
        <taxon>Lecanoromycetes</taxon>
        <taxon>OSLEUM clade</taxon>
        <taxon>Lecanoromycetidae</taxon>
        <taxon>Lecanorales</taxon>
        <taxon>Lecanorineae</taxon>
        <taxon>Stereocaulaceae</taxon>
        <taxon>Stereocaulon</taxon>
    </lineage>
</organism>
<accession>A0ABR4AC84</accession>
<feature type="region of interest" description="Disordered" evidence="1">
    <location>
        <begin position="1"/>
        <end position="20"/>
    </location>
</feature>
<name>A0ABR4AC84_9LECA</name>
<dbReference type="EMBL" id="JBEFKJ010000019">
    <property type="protein sequence ID" value="KAL2040973.1"/>
    <property type="molecule type" value="Genomic_DNA"/>
</dbReference>
<keyword evidence="3" id="KW-1185">Reference proteome</keyword>
<evidence type="ECO:0008006" key="4">
    <source>
        <dbReference type="Google" id="ProtNLM"/>
    </source>
</evidence>